<dbReference type="InterPro" id="IPR036873">
    <property type="entry name" value="Rhodanese-like_dom_sf"/>
</dbReference>
<dbReference type="EMBL" id="JAUJEB010000001">
    <property type="protein sequence ID" value="MDN5210661.1"/>
    <property type="molecule type" value="Genomic_DNA"/>
</dbReference>
<gene>
    <name evidence="2" type="ORF">QQ020_01340</name>
</gene>
<dbReference type="Pfam" id="PF00581">
    <property type="entry name" value="Rhodanese"/>
    <property type="match status" value="1"/>
</dbReference>
<sequence>MVKEISVSELAKMKENGEDFQLIDVREPHEYDIANIDGELIPLATIAEAKDKISTEKKVVVHCRSGARSAQAIHFLQQKFGYENLFNLKGGILAYADEIDPNLTKY</sequence>
<dbReference type="InterPro" id="IPR050229">
    <property type="entry name" value="GlpE_sulfurtransferase"/>
</dbReference>
<dbReference type="Gene3D" id="3.40.250.10">
    <property type="entry name" value="Rhodanese-like domain"/>
    <property type="match status" value="1"/>
</dbReference>
<reference evidence="2" key="1">
    <citation type="submission" date="2023-06" db="EMBL/GenBank/DDBJ databases">
        <title>Genomic of Agaribacillus aureum.</title>
        <authorList>
            <person name="Wang G."/>
        </authorList>
    </citation>
    <scope>NUCLEOTIDE SEQUENCE</scope>
    <source>
        <strain evidence="2">BMA12</strain>
    </source>
</reference>
<dbReference type="PANTHER" id="PTHR43031">
    <property type="entry name" value="FAD-DEPENDENT OXIDOREDUCTASE"/>
    <property type="match status" value="1"/>
</dbReference>
<dbReference type="InterPro" id="IPR001763">
    <property type="entry name" value="Rhodanese-like_dom"/>
</dbReference>
<evidence type="ECO:0000313" key="2">
    <source>
        <dbReference type="EMBL" id="MDN5210661.1"/>
    </source>
</evidence>
<protein>
    <submittedName>
        <fullName evidence="2">Rhodanese-like domain-containing protein</fullName>
    </submittedName>
</protein>
<dbReference type="SUPFAM" id="SSF52821">
    <property type="entry name" value="Rhodanese/Cell cycle control phosphatase"/>
    <property type="match status" value="1"/>
</dbReference>
<comment type="caution">
    <text evidence="2">The sequence shown here is derived from an EMBL/GenBank/DDBJ whole genome shotgun (WGS) entry which is preliminary data.</text>
</comment>
<keyword evidence="3" id="KW-1185">Reference proteome</keyword>
<proteinExistence type="predicted"/>
<dbReference type="Proteomes" id="UP001172083">
    <property type="component" value="Unassembled WGS sequence"/>
</dbReference>
<accession>A0ABT8L064</accession>
<organism evidence="2 3">
    <name type="scientific">Agaribacillus aureus</name>
    <dbReference type="NCBI Taxonomy" id="3051825"/>
    <lineage>
        <taxon>Bacteria</taxon>
        <taxon>Pseudomonadati</taxon>
        <taxon>Bacteroidota</taxon>
        <taxon>Cytophagia</taxon>
        <taxon>Cytophagales</taxon>
        <taxon>Splendidivirgaceae</taxon>
        <taxon>Agaribacillus</taxon>
    </lineage>
</organism>
<evidence type="ECO:0000259" key="1">
    <source>
        <dbReference type="PROSITE" id="PS50206"/>
    </source>
</evidence>
<dbReference type="PANTHER" id="PTHR43031:SF17">
    <property type="entry name" value="SULFURTRANSFERASE YTWF-RELATED"/>
    <property type="match status" value="1"/>
</dbReference>
<feature type="domain" description="Rhodanese" evidence="1">
    <location>
        <begin position="16"/>
        <end position="104"/>
    </location>
</feature>
<name>A0ABT8L064_9BACT</name>
<evidence type="ECO:0000313" key="3">
    <source>
        <dbReference type="Proteomes" id="UP001172083"/>
    </source>
</evidence>
<dbReference type="PROSITE" id="PS50206">
    <property type="entry name" value="RHODANESE_3"/>
    <property type="match status" value="1"/>
</dbReference>
<dbReference type="SMART" id="SM00450">
    <property type="entry name" value="RHOD"/>
    <property type="match status" value="1"/>
</dbReference>
<dbReference type="RefSeq" id="WP_346756004.1">
    <property type="nucleotide sequence ID" value="NZ_JAUJEB010000001.1"/>
</dbReference>